<feature type="region of interest" description="Disordered" evidence="11">
    <location>
        <begin position="362"/>
        <end position="393"/>
    </location>
</feature>
<dbReference type="GO" id="GO:0015217">
    <property type="term" value="F:ADP transmembrane transporter activity"/>
    <property type="evidence" value="ECO:0007669"/>
    <property type="project" value="TreeGrafter"/>
</dbReference>
<keyword evidence="6" id="KW-0496">Mitochondrion</keyword>
<keyword evidence="14" id="KW-1185">Reference proteome</keyword>
<evidence type="ECO:0000256" key="7">
    <source>
        <dbReference type="ARBA" id="ARBA00022989"/>
    </source>
</evidence>
<organism evidence="13">
    <name type="scientific">Rosellinia necatrix</name>
    <name type="common">White root-rot fungus</name>
    <dbReference type="NCBI Taxonomy" id="77044"/>
    <lineage>
        <taxon>Eukaryota</taxon>
        <taxon>Fungi</taxon>
        <taxon>Dikarya</taxon>
        <taxon>Ascomycota</taxon>
        <taxon>Pezizomycotina</taxon>
        <taxon>Sordariomycetes</taxon>
        <taxon>Xylariomycetidae</taxon>
        <taxon>Xylariales</taxon>
        <taxon>Xylariaceae</taxon>
        <taxon>Rosellinia</taxon>
    </lineage>
</organism>
<accession>A0A1W2TNN4</accession>
<feature type="transmembrane region" description="Helical" evidence="12">
    <location>
        <begin position="20"/>
        <end position="46"/>
    </location>
</feature>
<evidence type="ECO:0000256" key="8">
    <source>
        <dbReference type="ARBA" id="ARBA00023136"/>
    </source>
</evidence>
<feature type="compositionally biased region" description="Basic and acidic residues" evidence="11">
    <location>
        <begin position="60"/>
        <end position="86"/>
    </location>
</feature>
<feature type="compositionally biased region" description="Pro residues" evidence="11">
    <location>
        <begin position="114"/>
        <end position="133"/>
    </location>
</feature>
<evidence type="ECO:0000256" key="9">
    <source>
        <dbReference type="PROSITE-ProRule" id="PRU00282"/>
    </source>
</evidence>
<gene>
    <name evidence="13" type="ORF">SAMD00023353_4300190</name>
</gene>
<feature type="transmembrane region" description="Helical" evidence="12">
    <location>
        <begin position="450"/>
        <end position="469"/>
    </location>
</feature>
<dbReference type="Proteomes" id="UP000054516">
    <property type="component" value="Unassembled WGS sequence"/>
</dbReference>
<evidence type="ECO:0000256" key="11">
    <source>
        <dbReference type="SAM" id="MobiDB-lite"/>
    </source>
</evidence>
<dbReference type="Pfam" id="PF00153">
    <property type="entry name" value="Mito_carr"/>
    <property type="match status" value="2"/>
</dbReference>
<dbReference type="STRING" id="77044.A0A1W2TNN4"/>
<dbReference type="PROSITE" id="PS50920">
    <property type="entry name" value="SOLCAR"/>
    <property type="match status" value="2"/>
</dbReference>
<dbReference type="PANTHER" id="PTHR45939:SF2">
    <property type="entry name" value="CARRIER PROTEIN, PUTATIVE (AFU_ORTHOLOGUE AFUA_2G13870)-RELATED"/>
    <property type="match status" value="1"/>
</dbReference>
<keyword evidence="6" id="KW-0999">Mitochondrion inner membrane</keyword>
<feature type="region of interest" description="Disordered" evidence="11">
    <location>
        <begin position="52"/>
        <end position="138"/>
    </location>
</feature>
<comment type="subcellular location">
    <subcellularLocation>
        <location evidence="1">Membrane</location>
        <topology evidence="1">Multi-pass membrane protein</topology>
    </subcellularLocation>
</comment>
<dbReference type="GO" id="GO:0016020">
    <property type="term" value="C:membrane"/>
    <property type="evidence" value="ECO:0007669"/>
    <property type="project" value="UniProtKB-SubCell"/>
</dbReference>
<dbReference type="AlphaFoldDB" id="A0A1W2TNN4"/>
<feature type="repeat" description="Solcar" evidence="9">
    <location>
        <begin position="226"/>
        <end position="313"/>
    </location>
</feature>
<keyword evidence="7 12" id="KW-1133">Transmembrane helix</keyword>
<evidence type="ECO:0000256" key="2">
    <source>
        <dbReference type="ARBA" id="ARBA00006375"/>
    </source>
</evidence>
<dbReference type="InterPro" id="IPR023395">
    <property type="entry name" value="MCP_dom_sf"/>
</dbReference>
<dbReference type="OrthoDB" id="18574at2759"/>
<sequence length="499" mass="54268">MPPSTPSSSSIRDANSALPALHHALSGSLGTLISTCSLYPLSLVVARLQVQRQLRRRSGGRHEDRREEHRGEDQEDHRDGRREEPPHAPARVPSPGPAPPAPALPAPGLQGLSTPPPITPAPTSLPPPPPPGNRLPRKRAGIQETPARDQDREPPRTAREAGIVDAFSQIWSSDGGGGLKAFYTGLAQDAPKSVLDSFLFFLFYEWLRSLRLISRRRAGRAKGRGLGVAEELAVGMAAGACSRAFTTPIANVVTRKQTATLLDPGGAPGVRQIMRNIRREKGIAGFWSGYSATLVLTLNPSLTFFLQEFLKATFAEQAYDDPGTQLTFLFAATSKAISSFITYPFQIAKTRLQAGIPLDLGRSDEDQPAKVHQAHSKPDNGNDDSNDAERGLGNKPKAIRAMQKFAQQSIFGIVAHILRTEGTGSLYDGVGAELLKGFFGHGTTMLAKDVVHKLLFQLYIFALGALFGLRNRRPKNTIIRAALVSISRYRQGIRRQQVR</sequence>
<name>A0A1W2TNN4_ROSNE</name>
<feature type="repeat" description="Solcar" evidence="9">
    <location>
        <begin position="322"/>
        <end position="454"/>
    </location>
</feature>
<evidence type="ECO:0000256" key="1">
    <source>
        <dbReference type="ARBA" id="ARBA00004141"/>
    </source>
</evidence>
<keyword evidence="5" id="KW-0677">Repeat</keyword>
<evidence type="ECO:0000256" key="3">
    <source>
        <dbReference type="ARBA" id="ARBA00022448"/>
    </source>
</evidence>
<dbReference type="OMA" id="FYNYLRP"/>
<dbReference type="Gene3D" id="1.50.40.10">
    <property type="entry name" value="Mitochondrial carrier domain"/>
    <property type="match status" value="1"/>
</dbReference>
<evidence type="ECO:0000256" key="6">
    <source>
        <dbReference type="ARBA" id="ARBA00022792"/>
    </source>
</evidence>
<evidence type="ECO:0000256" key="10">
    <source>
        <dbReference type="RuleBase" id="RU000488"/>
    </source>
</evidence>
<evidence type="ECO:0000256" key="12">
    <source>
        <dbReference type="SAM" id="Phobius"/>
    </source>
</evidence>
<reference evidence="13" key="1">
    <citation type="submission" date="2016-03" db="EMBL/GenBank/DDBJ databases">
        <title>Draft genome sequence of Rosellinia necatrix.</title>
        <authorList>
            <person name="Kanematsu S."/>
        </authorList>
    </citation>
    <scope>NUCLEOTIDE SEQUENCE [LARGE SCALE GENOMIC DNA]</scope>
    <source>
        <strain evidence="13">W97</strain>
    </source>
</reference>
<feature type="compositionally biased region" description="Pro residues" evidence="11">
    <location>
        <begin position="92"/>
        <end position="105"/>
    </location>
</feature>
<dbReference type="InterPro" id="IPR052217">
    <property type="entry name" value="Mito/Peroxisomal_Carrier"/>
</dbReference>
<dbReference type="EMBL" id="DF977488">
    <property type="protein sequence ID" value="GAP89989.1"/>
    <property type="molecule type" value="Genomic_DNA"/>
</dbReference>
<keyword evidence="8 9" id="KW-0472">Membrane</keyword>
<dbReference type="SUPFAM" id="SSF103506">
    <property type="entry name" value="Mitochondrial carrier"/>
    <property type="match status" value="1"/>
</dbReference>
<dbReference type="PANTHER" id="PTHR45939">
    <property type="entry name" value="PEROXISOMAL MEMBRANE PROTEIN PMP34-RELATED"/>
    <property type="match status" value="1"/>
</dbReference>
<proteinExistence type="inferred from homology"/>
<evidence type="ECO:0000313" key="13">
    <source>
        <dbReference type="EMBL" id="GAP89989.1"/>
    </source>
</evidence>
<comment type="similarity">
    <text evidence="2 10">Belongs to the mitochondrial carrier (TC 2.A.29) family.</text>
</comment>
<feature type="transmembrane region" description="Helical" evidence="12">
    <location>
        <begin position="284"/>
        <end position="306"/>
    </location>
</feature>
<dbReference type="InterPro" id="IPR018108">
    <property type="entry name" value="MCP_transmembrane"/>
</dbReference>
<evidence type="ECO:0000256" key="4">
    <source>
        <dbReference type="ARBA" id="ARBA00022692"/>
    </source>
</evidence>
<evidence type="ECO:0000256" key="5">
    <source>
        <dbReference type="ARBA" id="ARBA00022737"/>
    </source>
</evidence>
<evidence type="ECO:0000313" key="14">
    <source>
        <dbReference type="Proteomes" id="UP000054516"/>
    </source>
</evidence>
<keyword evidence="3 10" id="KW-0813">Transport</keyword>
<keyword evidence="4 9" id="KW-0812">Transmembrane</keyword>
<protein>
    <submittedName>
        <fullName evidence="13">Putative peroxisomal adenine nucleotide transporter 1</fullName>
    </submittedName>
</protein>